<feature type="domain" description="YjeF C-terminal" evidence="21">
    <location>
        <begin position="228"/>
        <end position="499"/>
    </location>
</feature>
<comment type="caution">
    <text evidence="18">Lacks conserved residue(s) required for the propagation of feature annotation.</text>
</comment>
<dbReference type="GO" id="GO:0046872">
    <property type="term" value="F:metal ion binding"/>
    <property type="evidence" value="ECO:0007669"/>
    <property type="project" value="UniProtKB-UniRule"/>
</dbReference>
<feature type="binding site" evidence="17">
    <location>
        <position position="376"/>
    </location>
    <ligand>
        <name>(6S)-NADPHX</name>
        <dbReference type="ChEBI" id="CHEBI:64076"/>
    </ligand>
</feature>
<keyword evidence="13" id="KW-0511">Multifunctional enzyme</keyword>
<dbReference type="GO" id="GO:0005524">
    <property type="term" value="F:ATP binding"/>
    <property type="evidence" value="ECO:0007669"/>
    <property type="project" value="UniProtKB-UniRule"/>
</dbReference>
<feature type="binding site" evidence="18">
    <location>
        <position position="60"/>
    </location>
    <ligand>
        <name>K(+)</name>
        <dbReference type="ChEBI" id="CHEBI:29103"/>
    </ligand>
</feature>
<comment type="function">
    <text evidence="17">Catalyzes the dehydration of the S-form of NAD(P)HX at the expense of ADP, which is converted to AMP. Together with NAD(P)HX epimerase, which catalyzes the epimerization of the S- and R-forms, the enzyme allows the repair of both epimers of NAD(P)HX, a damaged form of NAD(P)H that is a result of enzymatic or heat-dependent hydration.</text>
</comment>
<dbReference type="InterPro" id="IPR000631">
    <property type="entry name" value="CARKD"/>
</dbReference>
<dbReference type="HAMAP" id="MF_01965">
    <property type="entry name" value="NADHX_dehydratase"/>
    <property type="match status" value="1"/>
</dbReference>
<comment type="similarity">
    <text evidence="3 19">In the N-terminal section; belongs to the NnrE/AIBP family.</text>
</comment>
<feature type="binding site" evidence="17">
    <location>
        <begin position="411"/>
        <end position="415"/>
    </location>
    <ligand>
        <name>AMP</name>
        <dbReference type="ChEBI" id="CHEBI:456215"/>
    </ligand>
</feature>
<dbReference type="InterPro" id="IPR004443">
    <property type="entry name" value="YjeF_N_dom"/>
</dbReference>
<evidence type="ECO:0000256" key="12">
    <source>
        <dbReference type="ARBA" id="ARBA00023239"/>
    </source>
</evidence>
<comment type="similarity">
    <text evidence="18">Belongs to the NnrE/AIBP family.</text>
</comment>
<reference evidence="23 24" key="1">
    <citation type="submission" date="2018-11" db="EMBL/GenBank/DDBJ databases">
        <title>Aureibaculum marinum gen. nov., sp. nov., a member of the family Flavobacteriaceae isolated from the Bohai Sea.</title>
        <authorList>
            <person name="Ji X."/>
        </authorList>
    </citation>
    <scope>NUCLEOTIDE SEQUENCE [LARGE SCALE GENOMIC DNA]</scope>
    <source>
        <strain evidence="23 24">BH-SD17</strain>
    </source>
</reference>
<keyword evidence="6 17" id="KW-0547">Nucleotide-binding</keyword>
<feature type="binding site" evidence="18">
    <location>
        <position position="163"/>
    </location>
    <ligand>
        <name>K(+)</name>
        <dbReference type="ChEBI" id="CHEBI:29103"/>
    </ligand>
</feature>
<evidence type="ECO:0000256" key="1">
    <source>
        <dbReference type="ARBA" id="ARBA00000013"/>
    </source>
</evidence>
<dbReference type="GO" id="GO:0052856">
    <property type="term" value="F:NAD(P)HX epimerase activity"/>
    <property type="evidence" value="ECO:0007669"/>
    <property type="project" value="UniProtKB-UniRule"/>
</dbReference>
<feature type="binding site" evidence="17">
    <location>
        <position position="263"/>
    </location>
    <ligand>
        <name>(6S)-NADPHX</name>
        <dbReference type="ChEBI" id="CHEBI:64076"/>
    </ligand>
</feature>
<evidence type="ECO:0000313" key="23">
    <source>
        <dbReference type="EMBL" id="RPD90698.1"/>
    </source>
</evidence>
<feature type="binding site" evidence="18">
    <location>
        <begin position="131"/>
        <end position="137"/>
    </location>
    <ligand>
        <name>(6S)-NADPHX</name>
        <dbReference type="ChEBI" id="CHEBI:64076"/>
    </ligand>
</feature>
<evidence type="ECO:0000256" key="16">
    <source>
        <dbReference type="ARBA" id="ARBA00049209"/>
    </source>
</evidence>
<organism evidence="23 24">
    <name type="scientific">Aureibaculum marinum</name>
    <dbReference type="NCBI Taxonomy" id="2487930"/>
    <lineage>
        <taxon>Bacteria</taxon>
        <taxon>Pseudomonadati</taxon>
        <taxon>Bacteroidota</taxon>
        <taxon>Flavobacteriia</taxon>
        <taxon>Flavobacteriales</taxon>
        <taxon>Flavobacteriaceae</taxon>
        <taxon>Aureibaculum</taxon>
    </lineage>
</organism>
<dbReference type="PANTHER" id="PTHR12592">
    <property type="entry name" value="ATP-DEPENDENT (S)-NAD(P)H-HYDRATE DEHYDRATASE FAMILY MEMBER"/>
    <property type="match status" value="1"/>
</dbReference>
<keyword evidence="12 17" id="KW-0456">Lyase</keyword>
<comment type="cofactor">
    <cofactor evidence="18 19">
        <name>K(+)</name>
        <dbReference type="ChEBI" id="CHEBI:29103"/>
    </cofactor>
    <text evidence="18 19">Binds 1 potassium ion per subunit.</text>
</comment>
<dbReference type="InterPro" id="IPR036652">
    <property type="entry name" value="YjeF_N_dom_sf"/>
</dbReference>
<dbReference type="InterPro" id="IPR030677">
    <property type="entry name" value="Nnr"/>
</dbReference>
<dbReference type="NCBIfam" id="TIGR00196">
    <property type="entry name" value="yjeF_cterm"/>
    <property type="match status" value="1"/>
</dbReference>
<comment type="catalytic activity">
    <reaction evidence="15 17 19">
        <text>(6S)-NADHX + ADP = AMP + phosphate + NADH + H(+)</text>
        <dbReference type="Rhea" id="RHEA:32223"/>
        <dbReference type="ChEBI" id="CHEBI:15378"/>
        <dbReference type="ChEBI" id="CHEBI:43474"/>
        <dbReference type="ChEBI" id="CHEBI:57945"/>
        <dbReference type="ChEBI" id="CHEBI:64074"/>
        <dbReference type="ChEBI" id="CHEBI:456215"/>
        <dbReference type="ChEBI" id="CHEBI:456216"/>
        <dbReference type="EC" id="4.2.1.136"/>
    </reaction>
</comment>
<evidence type="ECO:0000256" key="18">
    <source>
        <dbReference type="HAMAP-Rule" id="MF_01966"/>
    </source>
</evidence>
<dbReference type="GO" id="GO:0046496">
    <property type="term" value="P:nicotinamide nucleotide metabolic process"/>
    <property type="evidence" value="ECO:0007669"/>
    <property type="project" value="UniProtKB-UniRule"/>
</dbReference>
<dbReference type="Proteomes" id="UP000270856">
    <property type="component" value="Unassembled WGS sequence"/>
</dbReference>
<evidence type="ECO:0000256" key="17">
    <source>
        <dbReference type="HAMAP-Rule" id="MF_01965"/>
    </source>
</evidence>
<evidence type="ECO:0000256" key="5">
    <source>
        <dbReference type="ARBA" id="ARBA00022723"/>
    </source>
</evidence>
<dbReference type="Pfam" id="PF01256">
    <property type="entry name" value="Carb_kinase"/>
    <property type="match status" value="1"/>
</dbReference>
<evidence type="ECO:0000313" key="24">
    <source>
        <dbReference type="Proteomes" id="UP000270856"/>
    </source>
</evidence>
<evidence type="ECO:0000256" key="3">
    <source>
        <dbReference type="ARBA" id="ARBA00006001"/>
    </source>
</evidence>
<feature type="binding site" evidence="17">
    <location>
        <position position="325"/>
    </location>
    <ligand>
        <name>(6S)-NADPHX</name>
        <dbReference type="ChEBI" id="CHEBI:64076"/>
    </ligand>
</feature>
<evidence type="ECO:0000256" key="10">
    <source>
        <dbReference type="ARBA" id="ARBA00023027"/>
    </source>
</evidence>
<keyword evidence="9 18" id="KW-0630">Potassium</keyword>
<protein>
    <recommendedName>
        <fullName evidence="19">Bifunctional NAD(P)H-hydrate repair enzyme</fullName>
    </recommendedName>
    <alternativeName>
        <fullName evidence="19">Nicotinamide nucleotide repair protein</fullName>
    </alternativeName>
    <domain>
        <recommendedName>
            <fullName evidence="19">ADP-dependent (S)-NAD(P)H-hydrate dehydratase</fullName>
            <ecNumber evidence="19">4.2.1.136</ecNumber>
        </recommendedName>
        <alternativeName>
            <fullName evidence="19">ADP-dependent NAD(P)HX dehydratase</fullName>
        </alternativeName>
    </domain>
    <domain>
        <recommendedName>
            <fullName evidence="19">NAD(P)H-hydrate epimerase</fullName>
            <ecNumber evidence="19">5.1.99.6</ecNumber>
        </recommendedName>
    </domain>
</protein>
<dbReference type="PROSITE" id="PS51385">
    <property type="entry name" value="YJEF_N"/>
    <property type="match status" value="1"/>
</dbReference>
<comment type="catalytic activity">
    <reaction evidence="16 17 19">
        <text>(6S)-NADPHX + ADP = AMP + phosphate + NADPH + H(+)</text>
        <dbReference type="Rhea" id="RHEA:32235"/>
        <dbReference type="ChEBI" id="CHEBI:15378"/>
        <dbReference type="ChEBI" id="CHEBI:43474"/>
        <dbReference type="ChEBI" id="CHEBI:57783"/>
        <dbReference type="ChEBI" id="CHEBI:64076"/>
        <dbReference type="ChEBI" id="CHEBI:456215"/>
        <dbReference type="ChEBI" id="CHEBI:456216"/>
        <dbReference type="EC" id="4.2.1.136"/>
    </reaction>
</comment>
<evidence type="ECO:0000256" key="20">
    <source>
        <dbReference type="SAM" id="MobiDB-lite"/>
    </source>
</evidence>
<evidence type="ECO:0000256" key="13">
    <source>
        <dbReference type="ARBA" id="ARBA00023268"/>
    </source>
</evidence>
<dbReference type="NCBIfam" id="TIGR00197">
    <property type="entry name" value="yjeF_nterm"/>
    <property type="match status" value="1"/>
</dbReference>
<comment type="catalytic activity">
    <reaction evidence="1 18 19">
        <text>(6R)-NADHX = (6S)-NADHX</text>
        <dbReference type="Rhea" id="RHEA:32215"/>
        <dbReference type="ChEBI" id="CHEBI:64074"/>
        <dbReference type="ChEBI" id="CHEBI:64075"/>
        <dbReference type="EC" id="5.1.99.6"/>
    </reaction>
</comment>
<feature type="binding site" evidence="17">
    <location>
        <position position="439"/>
    </location>
    <ligand>
        <name>AMP</name>
        <dbReference type="ChEBI" id="CHEBI:456215"/>
    </ligand>
</feature>
<evidence type="ECO:0000256" key="4">
    <source>
        <dbReference type="ARBA" id="ARBA00009524"/>
    </source>
</evidence>
<feature type="binding site" evidence="18">
    <location>
        <position position="160"/>
    </location>
    <ligand>
        <name>(6S)-NADPHX</name>
        <dbReference type="ChEBI" id="CHEBI:64076"/>
    </ligand>
</feature>
<evidence type="ECO:0000256" key="19">
    <source>
        <dbReference type="PIRNR" id="PIRNR017184"/>
    </source>
</evidence>
<comment type="caution">
    <text evidence="23">The sequence shown here is derived from an EMBL/GenBank/DDBJ whole genome shotgun (WGS) entry which is preliminary data.</text>
</comment>
<dbReference type="Gene3D" id="3.40.1190.20">
    <property type="match status" value="1"/>
</dbReference>
<comment type="similarity">
    <text evidence="17">Belongs to the NnrD/CARKD family.</text>
</comment>
<dbReference type="PIRSF" id="PIRSF017184">
    <property type="entry name" value="Nnr"/>
    <property type="match status" value="1"/>
</dbReference>
<dbReference type="SUPFAM" id="SSF53613">
    <property type="entry name" value="Ribokinase-like"/>
    <property type="match status" value="1"/>
</dbReference>
<evidence type="ECO:0000256" key="8">
    <source>
        <dbReference type="ARBA" id="ARBA00022857"/>
    </source>
</evidence>
<gene>
    <name evidence="18" type="primary">nnrE</name>
    <name evidence="17" type="synonym">nnrD</name>
    <name evidence="23" type="ORF">EGM88_15210</name>
</gene>
<dbReference type="RefSeq" id="WP_123899248.1">
    <property type="nucleotide sequence ID" value="NZ_RPFJ01000098.1"/>
</dbReference>
<dbReference type="EC" id="4.2.1.136" evidence="19"/>
<feature type="region of interest" description="Disordered" evidence="20">
    <location>
        <begin position="504"/>
        <end position="530"/>
    </location>
</feature>
<comment type="catalytic activity">
    <reaction evidence="2 18 19">
        <text>(6R)-NADPHX = (6S)-NADPHX</text>
        <dbReference type="Rhea" id="RHEA:32227"/>
        <dbReference type="ChEBI" id="CHEBI:64076"/>
        <dbReference type="ChEBI" id="CHEBI:64077"/>
        <dbReference type="EC" id="5.1.99.6"/>
    </reaction>
</comment>
<dbReference type="HAMAP" id="MF_01966">
    <property type="entry name" value="NADHX_epimerase"/>
    <property type="match status" value="1"/>
</dbReference>
<dbReference type="AlphaFoldDB" id="A0A3N4N697"/>
<accession>A0A3N4N697</accession>
<keyword evidence="5 18" id="KW-0479">Metal-binding</keyword>
<feature type="binding site" evidence="17">
    <location>
        <position position="440"/>
    </location>
    <ligand>
        <name>(6S)-NADPHX</name>
        <dbReference type="ChEBI" id="CHEBI:64076"/>
    </ligand>
</feature>
<dbReference type="EMBL" id="RPFJ01000098">
    <property type="protein sequence ID" value="RPD90698.1"/>
    <property type="molecule type" value="Genomic_DNA"/>
</dbReference>
<dbReference type="Gene3D" id="3.40.50.10260">
    <property type="entry name" value="YjeF N-terminal domain"/>
    <property type="match status" value="1"/>
</dbReference>
<evidence type="ECO:0000256" key="6">
    <source>
        <dbReference type="ARBA" id="ARBA00022741"/>
    </source>
</evidence>
<keyword evidence="8 17" id="KW-0521">NADP</keyword>
<evidence type="ECO:0000256" key="11">
    <source>
        <dbReference type="ARBA" id="ARBA00023235"/>
    </source>
</evidence>
<comment type="function">
    <text evidence="18">Catalyzes the epimerization of the S- and R-forms of NAD(P)HX, a damaged form of NAD(P)H that is a result of enzymatic or heat-dependent hydration. This is a prerequisite for the S-specific NAD(P)H-hydrate dehydratase to allow the repair of both epimers of NAD(P)HX.</text>
</comment>
<evidence type="ECO:0000256" key="14">
    <source>
        <dbReference type="ARBA" id="ARBA00025153"/>
    </source>
</evidence>
<name>A0A3N4N697_9FLAO</name>
<proteinExistence type="inferred from homology"/>
<dbReference type="PROSITE" id="PS51383">
    <property type="entry name" value="YJEF_C_3"/>
    <property type="match status" value="1"/>
</dbReference>
<evidence type="ECO:0000256" key="2">
    <source>
        <dbReference type="ARBA" id="ARBA00000909"/>
    </source>
</evidence>
<evidence type="ECO:0000256" key="9">
    <source>
        <dbReference type="ARBA" id="ARBA00022958"/>
    </source>
</evidence>
<dbReference type="GO" id="GO:0110051">
    <property type="term" value="P:metabolite repair"/>
    <property type="evidence" value="ECO:0007669"/>
    <property type="project" value="TreeGrafter"/>
</dbReference>
<dbReference type="GO" id="GO:0052855">
    <property type="term" value="F:ADP-dependent NAD(P)H-hydrate dehydratase activity"/>
    <property type="evidence" value="ECO:0007669"/>
    <property type="project" value="UniProtKB-UniRule"/>
</dbReference>
<dbReference type="PROSITE" id="PS01050">
    <property type="entry name" value="YJEF_C_2"/>
    <property type="match status" value="1"/>
</dbReference>
<comment type="subunit">
    <text evidence="17">Homotetramer.</text>
</comment>
<evidence type="ECO:0000256" key="15">
    <source>
        <dbReference type="ARBA" id="ARBA00048238"/>
    </source>
</evidence>
<dbReference type="EC" id="5.1.99.6" evidence="19"/>
<dbReference type="OrthoDB" id="9806925at2"/>
<evidence type="ECO:0000256" key="7">
    <source>
        <dbReference type="ARBA" id="ARBA00022840"/>
    </source>
</evidence>
<dbReference type="PANTHER" id="PTHR12592:SF0">
    <property type="entry name" value="ATP-DEPENDENT (S)-NAD(P)H-HYDRATE DEHYDRATASE"/>
    <property type="match status" value="1"/>
</dbReference>
<feature type="domain" description="YjeF N-terminal" evidence="22">
    <location>
        <begin position="10"/>
        <end position="218"/>
    </location>
</feature>
<keyword evidence="11 18" id="KW-0413">Isomerase</keyword>
<sequence>MPKILSVKQLYEADAATVKNKNISFIDLMEHVGILCFEWIHARLQGSQINIQIFCGTGNNGGDGLVIARHLKQYGYNVKTNIINCGNERSDVFLKNYDRLKEIGVWADMITCETELPEISENDMVVDAIFGLGLSRKPENFIKKVIQHINASNAYVLSIDFPSGLFAEKAVTDKDSVIKAYHTLTFQSPKLAFLLPENRIYTKTWEVLEIGLDKEYIYNAKTSNYLLVKEEIKPIYRFRDKFSHKGDFGHSLIIGGSFGKIGAVSLSAKAALTMGSGLVTVHIPKCGYEILQTSIPEVMVEVDGDNELQNFNFEVLPSVIGVGMGMGTKTTTANGFKKFLNTNKIPLVIDADAINIISKNKKLIELIPENSVLTPHPKEFERLVGKWKDDYDKLEKLRLFAKKHKIIVVLKGAFTAIAHEGELYFNSTGNPALATAGSGDVLTGIITGLIAQKYHPFEAALLGVYLHGKTAEIGMETEVYETFVASDIIKNLSGAIMDLFKKEPPIAESNPEQTTDTKKTKNNDDEEMYI</sequence>
<feature type="binding site" evidence="18">
    <location>
        <begin position="59"/>
        <end position="63"/>
    </location>
    <ligand>
        <name>(6S)-NADPHX</name>
        <dbReference type="ChEBI" id="CHEBI:64076"/>
    </ligand>
</feature>
<keyword evidence="10 17" id="KW-0520">NAD</keyword>
<dbReference type="InterPro" id="IPR017953">
    <property type="entry name" value="Carbohydrate_kinase_pred_CS"/>
</dbReference>
<dbReference type="Pfam" id="PF03853">
    <property type="entry name" value="YjeF_N"/>
    <property type="match status" value="1"/>
</dbReference>
<feature type="binding site" evidence="18">
    <location>
        <position position="127"/>
    </location>
    <ligand>
        <name>K(+)</name>
        <dbReference type="ChEBI" id="CHEBI:29103"/>
    </ligand>
</feature>
<evidence type="ECO:0000259" key="21">
    <source>
        <dbReference type="PROSITE" id="PS51383"/>
    </source>
</evidence>
<dbReference type="CDD" id="cd01171">
    <property type="entry name" value="YXKO-related"/>
    <property type="match status" value="1"/>
</dbReference>
<dbReference type="InterPro" id="IPR029056">
    <property type="entry name" value="Ribokinase-like"/>
</dbReference>
<evidence type="ECO:0000259" key="22">
    <source>
        <dbReference type="PROSITE" id="PS51385"/>
    </source>
</evidence>
<comment type="cofactor">
    <cofactor evidence="17">
        <name>Mg(2+)</name>
        <dbReference type="ChEBI" id="CHEBI:18420"/>
    </cofactor>
</comment>
<keyword evidence="24" id="KW-1185">Reference proteome</keyword>
<dbReference type="SUPFAM" id="SSF64153">
    <property type="entry name" value="YjeF N-terminal domain-like"/>
    <property type="match status" value="1"/>
</dbReference>
<comment type="similarity">
    <text evidence="4 19">In the C-terminal section; belongs to the NnrD/CARKD family.</text>
</comment>
<comment type="function">
    <text evidence="14 19">Bifunctional enzyme that catalyzes the epimerization of the S- and R-forms of NAD(P)HX and the dehydration of the S-form of NAD(P)HX at the expense of ADP, which is converted to AMP. This allows the repair of both epimers of NAD(P)HX, a damaged form of NAD(P)H that is a result of enzymatic or heat-dependent hydration.</text>
</comment>
<keyword evidence="7 17" id="KW-0067">ATP-binding</keyword>